<dbReference type="EC" id="2.4.2.17" evidence="6 16"/>
<dbReference type="FunFam" id="3.40.190.10:FF:000011">
    <property type="entry name" value="ATP phosphoribosyltransferase"/>
    <property type="match status" value="1"/>
</dbReference>
<comment type="domain">
    <text evidence="16">Lacks the C-terminal regulatory region which is replaced by HisZ.</text>
</comment>
<dbReference type="SUPFAM" id="SSF53850">
    <property type="entry name" value="Periplasmic binding protein-like II"/>
    <property type="match status" value="1"/>
</dbReference>
<dbReference type="GO" id="GO:0000105">
    <property type="term" value="P:L-histidine biosynthetic process"/>
    <property type="evidence" value="ECO:0007669"/>
    <property type="project" value="UniProtKB-UniRule"/>
</dbReference>
<keyword evidence="12 16" id="KW-0547">Nucleotide-binding</keyword>
<name>A0A3T0D595_9FIRM</name>
<comment type="similarity">
    <text evidence="4 16">Belongs to the ATP phosphoribosyltransferase family. Short subfamily.</text>
</comment>
<evidence type="ECO:0000256" key="11">
    <source>
        <dbReference type="ARBA" id="ARBA00022679"/>
    </source>
</evidence>
<dbReference type="UniPathway" id="UPA00031">
    <property type="reaction ID" value="UER00006"/>
</dbReference>
<evidence type="ECO:0000256" key="5">
    <source>
        <dbReference type="ARBA" id="ARBA00011496"/>
    </source>
</evidence>
<organism evidence="18 19">
    <name type="scientific">Caldicellulosiruptor changbaiensis</name>
    <dbReference type="NCBI Taxonomy" id="1222016"/>
    <lineage>
        <taxon>Bacteria</taxon>
        <taxon>Bacillati</taxon>
        <taxon>Bacillota</taxon>
        <taxon>Bacillota incertae sedis</taxon>
        <taxon>Caldicellulosiruptorales</taxon>
        <taxon>Caldicellulosiruptoraceae</taxon>
        <taxon>Caldicellulosiruptor</taxon>
    </lineage>
</organism>
<keyword evidence="9 16" id="KW-0028">Amino-acid biosynthesis</keyword>
<dbReference type="PANTHER" id="PTHR21403:SF8">
    <property type="entry name" value="ATP PHOSPHORIBOSYLTRANSFERASE"/>
    <property type="match status" value="1"/>
</dbReference>
<feature type="domain" description="ATP phosphoribosyltransferase catalytic" evidence="17">
    <location>
        <begin position="51"/>
        <end position="203"/>
    </location>
</feature>
<evidence type="ECO:0000256" key="16">
    <source>
        <dbReference type="HAMAP-Rule" id="MF_01018"/>
    </source>
</evidence>
<dbReference type="GO" id="GO:0005737">
    <property type="term" value="C:cytoplasm"/>
    <property type="evidence" value="ECO:0007669"/>
    <property type="project" value="UniProtKB-SubCell"/>
</dbReference>
<dbReference type="PANTHER" id="PTHR21403">
    <property type="entry name" value="ATP PHOSPHORIBOSYLTRANSFERASE ATP-PRTASE"/>
    <property type="match status" value="1"/>
</dbReference>
<evidence type="ECO:0000256" key="15">
    <source>
        <dbReference type="ARBA" id="ARBA00024861"/>
    </source>
</evidence>
<dbReference type="EMBL" id="CP034791">
    <property type="protein sequence ID" value="AZT90230.1"/>
    <property type="molecule type" value="Genomic_DNA"/>
</dbReference>
<dbReference type="GO" id="GO:0003879">
    <property type="term" value="F:ATP phosphoribosyltransferase activity"/>
    <property type="evidence" value="ECO:0007669"/>
    <property type="project" value="UniProtKB-UniRule"/>
</dbReference>
<keyword evidence="8 16" id="KW-0963">Cytoplasm</keyword>
<keyword evidence="13 16" id="KW-0067">ATP-binding</keyword>
<proteinExistence type="inferred from homology"/>
<evidence type="ECO:0000256" key="9">
    <source>
        <dbReference type="ARBA" id="ARBA00022605"/>
    </source>
</evidence>
<dbReference type="InterPro" id="IPR013820">
    <property type="entry name" value="ATP_PRibTrfase_cat"/>
</dbReference>
<dbReference type="RefSeq" id="WP_127351717.1">
    <property type="nucleotide sequence ID" value="NZ_CP034791.1"/>
</dbReference>
<evidence type="ECO:0000256" key="12">
    <source>
        <dbReference type="ARBA" id="ARBA00022741"/>
    </source>
</evidence>
<evidence type="ECO:0000256" key="10">
    <source>
        <dbReference type="ARBA" id="ARBA00022676"/>
    </source>
</evidence>
<dbReference type="Proteomes" id="UP000282930">
    <property type="component" value="Chromosome"/>
</dbReference>
<keyword evidence="11 16" id="KW-0808">Transferase</keyword>
<evidence type="ECO:0000256" key="13">
    <source>
        <dbReference type="ARBA" id="ARBA00022840"/>
    </source>
</evidence>
<dbReference type="InterPro" id="IPR024893">
    <property type="entry name" value="ATP_PRibTrfase_HisG_short"/>
</dbReference>
<evidence type="ECO:0000256" key="1">
    <source>
        <dbReference type="ARBA" id="ARBA00000915"/>
    </source>
</evidence>
<evidence type="ECO:0000256" key="7">
    <source>
        <dbReference type="ARBA" id="ARBA00020998"/>
    </source>
</evidence>
<comment type="subcellular location">
    <subcellularLocation>
        <location evidence="2 16">Cytoplasm</location>
    </subcellularLocation>
</comment>
<evidence type="ECO:0000313" key="19">
    <source>
        <dbReference type="Proteomes" id="UP000282930"/>
    </source>
</evidence>
<evidence type="ECO:0000256" key="2">
    <source>
        <dbReference type="ARBA" id="ARBA00004496"/>
    </source>
</evidence>
<dbReference type="HAMAP" id="MF_01018">
    <property type="entry name" value="HisG_Short"/>
    <property type="match status" value="1"/>
</dbReference>
<evidence type="ECO:0000313" key="18">
    <source>
        <dbReference type="EMBL" id="AZT90230.1"/>
    </source>
</evidence>
<dbReference type="KEGG" id="ccha:ELD05_06020"/>
<dbReference type="InterPro" id="IPR018198">
    <property type="entry name" value="ATP_PRibTrfase_CS"/>
</dbReference>
<accession>A0A3T0D595</accession>
<keyword evidence="19" id="KW-1185">Reference proteome</keyword>
<evidence type="ECO:0000256" key="4">
    <source>
        <dbReference type="ARBA" id="ARBA00009489"/>
    </source>
</evidence>
<comment type="subunit">
    <text evidence="5 16">Heteromultimer composed of HisG and HisZ subunits.</text>
</comment>
<dbReference type="Gene3D" id="3.40.190.10">
    <property type="entry name" value="Periplasmic binding protein-like II"/>
    <property type="match status" value="2"/>
</dbReference>
<protein>
    <recommendedName>
        <fullName evidence="7 16">ATP phosphoribosyltransferase</fullName>
        <shortName evidence="16">ATP-PRT</shortName>
        <shortName evidence="16">ATP-PRTase</shortName>
        <ecNumber evidence="6 16">2.4.2.17</ecNumber>
    </recommendedName>
</protein>
<comment type="pathway">
    <text evidence="3 16">Amino-acid biosynthesis; L-histidine biosynthesis; L-histidine from 5-phospho-alpha-D-ribose 1-diphosphate: step 1/9.</text>
</comment>
<dbReference type="Pfam" id="PF01634">
    <property type="entry name" value="HisG"/>
    <property type="match status" value="1"/>
</dbReference>
<dbReference type="FunFam" id="3.40.190.10:FF:000008">
    <property type="entry name" value="ATP phosphoribosyltransferase"/>
    <property type="match status" value="1"/>
</dbReference>
<dbReference type="NCBIfam" id="TIGR00070">
    <property type="entry name" value="hisG"/>
    <property type="match status" value="1"/>
</dbReference>
<reference evidence="18 19" key="1">
    <citation type="submission" date="2018-12" db="EMBL/GenBank/DDBJ databases">
        <title>Genome sequence from the cellulolytic species, Caldicellulosiruptor changbaiensis.</title>
        <authorList>
            <person name="Blumer-Schuette S.E."/>
            <person name="Mendoza C."/>
        </authorList>
    </citation>
    <scope>NUCLEOTIDE SEQUENCE [LARGE SCALE GENOMIC DNA]</scope>
    <source>
        <strain evidence="18 19">CBS-Z</strain>
    </source>
</reference>
<dbReference type="AlphaFoldDB" id="A0A3T0D595"/>
<evidence type="ECO:0000259" key="17">
    <source>
        <dbReference type="Pfam" id="PF01634"/>
    </source>
</evidence>
<keyword evidence="14 16" id="KW-0368">Histidine biosynthesis</keyword>
<evidence type="ECO:0000256" key="14">
    <source>
        <dbReference type="ARBA" id="ARBA00023102"/>
    </source>
</evidence>
<evidence type="ECO:0000256" key="3">
    <source>
        <dbReference type="ARBA" id="ARBA00004667"/>
    </source>
</evidence>
<evidence type="ECO:0000256" key="8">
    <source>
        <dbReference type="ARBA" id="ARBA00022490"/>
    </source>
</evidence>
<dbReference type="GO" id="GO:0005524">
    <property type="term" value="F:ATP binding"/>
    <property type="evidence" value="ECO:0007669"/>
    <property type="project" value="UniProtKB-KW"/>
</dbReference>
<sequence>MITIALPKGRLTEEATELFQRSSLISIDISQETRKLVLEDPRGNLRFLMVKPFDVPTYVEYGIADMGIVGKDVLLEVNKKVYELLDLKIGKCFIALAGPKGLREELLKKSEKIIATKFPNITKEYFENVLGEDVQIIKLNGSVELAPILGLSDMIVDIVESGRTLRENGLEVYEKLYDISARLIINRASLKLKSEIEGVVNCLERMILQ</sequence>
<evidence type="ECO:0000256" key="6">
    <source>
        <dbReference type="ARBA" id="ARBA00011946"/>
    </source>
</evidence>
<comment type="function">
    <text evidence="15 16">Catalyzes the condensation of ATP and 5-phosphoribose 1-diphosphate to form N'-(5'-phosphoribosyl)-ATP (PR-ATP). Has a crucial role in the pathway because the rate of histidine biosynthesis seems to be controlled primarily by regulation of HisG enzymatic activity.</text>
</comment>
<dbReference type="CDD" id="cd13595">
    <property type="entry name" value="PBP2_HisGs"/>
    <property type="match status" value="1"/>
</dbReference>
<keyword evidence="10 16" id="KW-0328">Glycosyltransferase</keyword>
<gene>
    <name evidence="16" type="primary">hisG</name>
    <name evidence="18" type="ORF">ELD05_06020</name>
</gene>
<dbReference type="PROSITE" id="PS01316">
    <property type="entry name" value="ATP_P_PHORIBOSYLTR"/>
    <property type="match status" value="1"/>
</dbReference>
<dbReference type="InterPro" id="IPR001348">
    <property type="entry name" value="ATP_PRibTrfase_HisG"/>
</dbReference>
<comment type="catalytic activity">
    <reaction evidence="1 16">
        <text>1-(5-phospho-beta-D-ribosyl)-ATP + diphosphate = 5-phospho-alpha-D-ribose 1-diphosphate + ATP</text>
        <dbReference type="Rhea" id="RHEA:18473"/>
        <dbReference type="ChEBI" id="CHEBI:30616"/>
        <dbReference type="ChEBI" id="CHEBI:33019"/>
        <dbReference type="ChEBI" id="CHEBI:58017"/>
        <dbReference type="ChEBI" id="CHEBI:73183"/>
        <dbReference type="EC" id="2.4.2.17"/>
    </reaction>
</comment>